<dbReference type="PANTHER" id="PTHR32258">
    <property type="entry name" value="PROTEIN NETWORKED 4A"/>
    <property type="match status" value="1"/>
</dbReference>
<feature type="domain" description="NAB" evidence="5">
    <location>
        <begin position="36"/>
        <end position="115"/>
    </location>
</feature>
<proteinExistence type="inferred from homology"/>
<evidence type="ECO:0000259" key="5">
    <source>
        <dbReference type="PROSITE" id="PS51774"/>
    </source>
</evidence>
<evidence type="ECO:0000313" key="7">
    <source>
        <dbReference type="Proteomes" id="UP000737018"/>
    </source>
</evidence>
<gene>
    <name evidence="6" type="ORF">CMV_006929</name>
</gene>
<feature type="coiled-coil region" evidence="3">
    <location>
        <begin position="565"/>
        <end position="613"/>
    </location>
</feature>
<dbReference type="Gene3D" id="1.10.287.1490">
    <property type="match status" value="1"/>
</dbReference>
<evidence type="ECO:0000256" key="4">
    <source>
        <dbReference type="SAM" id="MobiDB-lite"/>
    </source>
</evidence>
<dbReference type="Proteomes" id="UP000737018">
    <property type="component" value="Unassembled WGS sequence"/>
</dbReference>
<evidence type="ECO:0000256" key="3">
    <source>
        <dbReference type="SAM" id="Coils"/>
    </source>
</evidence>
<feature type="compositionally biased region" description="Low complexity" evidence="4">
    <location>
        <begin position="173"/>
        <end position="195"/>
    </location>
</feature>
<dbReference type="Pfam" id="PF07765">
    <property type="entry name" value="KIP1"/>
    <property type="match status" value="1"/>
</dbReference>
<dbReference type="GO" id="GO:0003779">
    <property type="term" value="F:actin binding"/>
    <property type="evidence" value="ECO:0007669"/>
    <property type="project" value="InterPro"/>
</dbReference>
<evidence type="ECO:0000256" key="2">
    <source>
        <dbReference type="ARBA" id="ARBA00038006"/>
    </source>
</evidence>
<protein>
    <recommendedName>
        <fullName evidence="5">NAB domain-containing protein</fullName>
    </recommendedName>
</protein>
<comment type="caution">
    <text evidence="6">The sequence shown here is derived from an EMBL/GenBank/DDBJ whole genome shotgun (WGS) entry which is preliminary data.</text>
</comment>
<keyword evidence="1 3" id="KW-0175">Coiled coil</keyword>
<feature type="region of interest" description="Disordered" evidence="4">
    <location>
        <begin position="126"/>
        <end position="153"/>
    </location>
</feature>
<dbReference type="AlphaFoldDB" id="A0A8J4RN71"/>
<sequence length="657" mass="74984">MGGNTNRSFRFSSASLRSISKKLEFYMEPTESKKSNLCWWDSHISPENSKWLAENLEVMGQNVKEMLNLIQADGDRLVENAELNGQKRQLVADVGEFHRMYQSLAERYDHVTEALRKSLPSELQMQGFGSSEFGSGQGSPLLTPDQKLGFHSSGHQAINSDVSLSSGAGSSVLSLKEGTESSPSSFSSDSETEPFNLTLNNYSSPPMDFDGKVLHHKISEVETEVSSMKEKFWTARKDNMDSMLKVGEKYSYEEMLGRISRSEEELRVSNLQLQLSEKEIAKLKSQLEKGESAIVLVESMQAQLECVQEDIKMREADLKLERGRVLELQNQIAELETCISDSSNQIRRLVEESEVTRERLKGSDEEIVKLRLELVNRTSEGTYELRGELEVAREEIAMLQTQLDSGKRKALELQESIERYKTSVSSRDIEVRELKLALRDAQEQFSTEKAQLQSDISSFSEKQTLFDATLKEWELRSGSLENEIRQCKAEKVELKGLHVAHEMALQSEINQLKDELIKRRENVEILNKDFDGLKLKFDMLMAEKDGLNAKLHTLVAEVSSRDSQIQQMEGHLSHLRREHVELIAEGKSAQNLVDELRLKVEELEKEVDSQRVLISDGAEEKREVIRQLCFSLEHYRSWYQELRKAFIVHKQHAVLAS</sequence>
<feature type="coiled-coil region" evidence="3">
    <location>
        <begin position="259"/>
        <end position="352"/>
    </location>
</feature>
<feature type="coiled-coil region" evidence="3">
    <location>
        <begin position="389"/>
        <end position="529"/>
    </location>
</feature>
<organism evidence="6 7">
    <name type="scientific">Castanea mollissima</name>
    <name type="common">Chinese chestnut</name>
    <dbReference type="NCBI Taxonomy" id="60419"/>
    <lineage>
        <taxon>Eukaryota</taxon>
        <taxon>Viridiplantae</taxon>
        <taxon>Streptophyta</taxon>
        <taxon>Embryophyta</taxon>
        <taxon>Tracheophyta</taxon>
        <taxon>Spermatophyta</taxon>
        <taxon>Magnoliopsida</taxon>
        <taxon>eudicotyledons</taxon>
        <taxon>Gunneridae</taxon>
        <taxon>Pentapetalae</taxon>
        <taxon>rosids</taxon>
        <taxon>fabids</taxon>
        <taxon>Fagales</taxon>
        <taxon>Fagaceae</taxon>
        <taxon>Castanea</taxon>
    </lineage>
</organism>
<dbReference type="InterPro" id="IPR011684">
    <property type="entry name" value="NAB"/>
</dbReference>
<dbReference type="GO" id="GO:0005774">
    <property type="term" value="C:vacuolar membrane"/>
    <property type="evidence" value="ECO:0007669"/>
    <property type="project" value="TreeGrafter"/>
</dbReference>
<feature type="region of interest" description="Disordered" evidence="4">
    <location>
        <begin position="173"/>
        <end position="199"/>
    </location>
</feature>
<reference evidence="6" key="1">
    <citation type="submission" date="2020-03" db="EMBL/GenBank/DDBJ databases">
        <title>Castanea mollissima Vanexum genome sequencing.</title>
        <authorList>
            <person name="Staton M."/>
        </authorList>
    </citation>
    <scope>NUCLEOTIDE SEQUENCE</scope>
    <source>
        <tissue evidence="6">Leaf</tissue>
    </source>
</reference>
<comment type="similarity">
    <text evidence="2">Belongs to the NET family.</text>
</comment>
<evidence type="ECO:0000256" key="1">
    <source>
        <dbReference type="ARBA" id="ARBA00023054"/>
    </source>
</evidence>
<evidence type="ECO:0000313" key="6">
    <source>
        <dbReference type="EMBL" id="KAF3969260.1"/>
    </source>
</evidence>
<name>A0A8J4RN71_9ROSI</name>
<dbReference type="EMBL" id="JRKL02000668">
    <property type="protein sequence ID" value="KAF3969260.1"/>
    <property type="molecule type" value="Genomic_DNA"/>
</dbReference>
<accession>A0A8J4RN71</accession>
<dbReference type="OrthoDB" id="1898513at2759"/>
<dbReference type="PROSITE" id="PS51774">
    <property type="entry name" value="NAB"/>
    <property type="match status" value="1"/>
</dbReference>
<keyword evidence="7" id="KW-1185">Reference proteome</keyword>
<dbReference type="PANTHER" id="PTHR32258:SF14">
    <property type="entry name" value="GB|AAF19561.1"/>
    <property type="match status" value="1"/>
</dbReference>
<dbReference type="InterPro" id="IPR051861">
    <property type="entry name" value="NET_actin-binding_domain"/>
</dbReference>